<sequence>MFLPKVMPEDKWLPLRERGIMFFITLHGVLKWGVTTAALWSGAMTVLVSDFNVARDVPRAFMIFPAVGILWGAATWWMNERFYKNTIK</sequence>
<evidence type="ECO:0000313" key="2">
    <source>
        <dbReference type="EMBL" id="AXF86347.1"/>
    </source>
</evidence>
<feature type="transmembrane region" description="Helical" evidence="1">
    <location>
        <begin position="20"/>
        <end position="40"/>
    </location>
</feature>
<accession>A0A345DDA9</accession>
<dbReference type="OrthoDB" id="8591832at2"/>
<gene>
    <name evidence="2" type="ORF">DTO96_102097</name>
</gene>
<dbReference type="RefSeq" id="WP_114563433.1">
    <property type="nucleotide sequence ID" value="NZ_CP031124.1"/>
</dbReference>
<keyword evidence="1" id="KW-0472">Membrane</keyword>
<protein>
    <submittedName>
        <fullName evidence="2">Uncharacterized protein</fullName>
    </submittedName>
</protein>
<proteinExistence type="predicted"/>
<dbReference type="EMBL" id="CP031124">
    <property type="protein sequence ID" value="AXF86347.1"/>
    <property type="molecule type" value="Genomic_DNA"/>
</dbReference>
<dbReference type="AlphaFoldDB" id="A0A345DDA9"/>
<evidence type="ECO:0000256" key="1">
    <source>
        <dbReference type="SAM" id="Phobius"/>
    </source>
</evidence>
<dbReference type="Proteomes" id="UP000252182">
    <property type="component" value="Chromosome"/>
</dbReference>
<keyword evidence="1" id="KW-0812">Transmembrane</keyword>
<name>A0A345DDA9_9BURK</name>
<reference evidence="3" key="1">
    <citation type="submission" date="2018-07" db="EMBL/GenBank/DDBJ databases">
        <authorList>
            <person name="Kim H."/>
        </authorList>
    </citation>
    <scope>NUCLEOTIDE SEQUENCE [LARGE SCALE GENOMIC DNA]</scope>
    <source>
        <strain evidence="3">F02</strain>
    </source>
</reference>
<keyword evidence="3" id="KW-1185">Reference proteome</keyword>
<organism evidence="2 3">
    <name type="scientific">Ephemeroptericola cinctiostellae</name>
    <dbReference type="NCBI Taxonomy" id="2268024"/>
    <lineage>
        <taxon>Bacteria</taxon>
        <taxon>Pseudomonadati</taxon>
        <taxon>Pseudomonadota</taxon>
        <taxon>Betaproteobacteria</taxon>
        <taxon>Burkholderiales</taxon>
        <taxon>Burkholderiaceae</taxon>
        <taxon>Ephemeroptericola</taxon>
    </lineage>
</organism>
<evidence type="ECO:0000313" key="3">
    <source>
        <dbReference type="Proteomes" id="UP000252182"/>
    </source>
</evidence>
<dbReference type="KEGG" id="hyf:DTO96_102097"/>
<feature type="transmembrane region" description="Helical" evidence="1">
    <location>
        <begin position="60"/>
        <end position="78"/>
    </location>
</feature>
<keyword evidence="1" id="KW-1133">Transmembrane helix</keyword>